<organism evidence="1 2">
    <name type="scientific">Astrephomene gubernaculifera</name>
    <dbReference type="NCBI Taxonomy" id="47775"/>
    <lineage>
        <taxon>Eukaryota</taxon>
        <taxon>Viridiplantae</taxon>
        <taxon>Chlorophyta</taxon>
        <taxon>core chlorophytes</taxon>
        <taxon>Chlorophyceae</taxon>
        <taxon>CS clade</taxon>
        <taxon>Chlamydomonadales</taxon>
        <taxon>Astrephomenaceae</taxon>
        <taxon>Astrephomene</taxon>
    </lineage>
</organism>
<dbReference type="Proteomes" id="UP001054857">
    <property type="component" value="Unassembled WGS sequence"/>
</dbReference>
<sequence length="92" mass="10224">MAAESMAAWLQAGLAQALRLKYMDHLRLTAPGAIDDAKKKAHHPMFALQQDPILWRGCISEHFPEFDMWLEGQLAEWQARSSGSGSSSGQLQ</sequence>
<evidence type="ECO:0000313" key="2">
    <source>
        <dbReference type="Proteomes" id="UP001054857"/>
    </source>
</evidence>
<accession>A0AAD3DHM5</accession>
<proteinExistence type="predicted"/>
<name>A0AAD3DHM5_9CHLO</name>
<reference evidence="1 2" key="1">
    <citation type="journal article" date="2021" name="Sci. Rep.">
        <title>Genome sequencing of the multicellular alga Astrephomene provides insights into convergent evolution of germ-soma differentiation.</title>
        <authorList>
            <person name="Yamashita S."/>
            <person name="Yamamoto K."/>
            <person name="Matsuzaki R."/>
            <person name="Suzuki S."/>
            <person name="Yamaguchi H."/>
            <person name="Hirooka S."/>
            <person name="Minakuchi Y."/>
            <person name="Miyagishima S."/>
            <person name="Kawachi M."/>
            <person name="Toyoda A."/>
            <person name="Nozaki H."/>
        </authorList>
    </citation>
    <scope>NUCLEOTIDE SEQUENCE [LARGE SCALE GENOMIC DNA]</scope>
    <source>
        <strain evidence="1 2">NIES-4017</strain>
    </source>
</reference>
<comment type="caution">
    <text evidence="1">The sequence shown here is derived from an EMBL/GenBank/DDBJ whole genome shotgun (WGS) entry which is preliminary data.</text>
</comment>
<dbReference type="AlphaFoldDB" id="A0AAD3DHM5"/>
<evidence type="ECO:0000313" key="1">
    <source>
        <dbReference type="EMBL" id="GFR41999.1"/>
    </source>
</evidence>
<keyword evidence="2" id="KW-1185">Reference proteome</keyword>
<gene>
    <name evidence="1" type="ORF">Agub_g2813</name>
</gene>
<protein>
    <submittedName>
        <fullName evidence="1">Uncharacterized protein</fullName>
    </submittedName>
</protein>
<dbReference type="EMBL" id="BMAR01000002">
    <property type="protein sequence ID" value="GFR41999.1"/>
    <property type="molecule type" value="Genomic_DNA"/>
</dbReference>